<protein>
    <recommendedName>
        <fullName evidence="3">Tape measure protein N-terminal domain-containing protein</fullName>
    </recommendedName>
</protein>
<dbReference type="KEGG" id="cpi:Cpin_0287"/>
<dbReference type="OrthoDB" id="1219342at2"/>
<dbReference type="PANTHER" id="PTHR37813:SF1">
    <property type="entry name" value="FELS-2 PROPHAGE PROTEIN"/>
    <property type="match status" value="1"/>
</dbReference>
<feature type="transmembrane region" description="Helical" evidence="2">
    <location>
        <begin position="346"/>
        <end position="367"/>
    </location>
</feature>
<feature type="region of interest" description="Disordered" evidence="1">
    <location>
        <begin position="62"/>
        <end position="81"/>
    </location>
</feature>
<keyword evidence="2" id="KW-0812">Transmembrane</keyword>
<feature type="region of interest" description="Disordered" evidence="1">
    <location>
        <begin position="474"/>
        <end position="508"/>
    </location>
</feature>
<dbReference type="RefSeq" id="WP_012787962.1">
    <property type="nucleotide sequence ID" value="NC_013132.1"/>
</dbReference>
<dbReference type="Pfam" id="PF20155">
    <property type="entry name" value="TMP_3"/>
    <property type="match status" value="1"/>
</dbReference>
<dbReference type="NCBIfam" id="TIGR02675">
    <property type="entry name" value="tape_meas_nterm"/>
    <property type="match status" value="1"/>
</dbReference>
<evidence type="ECO:0000256" key="1">
    <source>
        <dbReference type="SAM" id="MobiDB-lite"/>
    </source>
</evidence>
<dbReference type="InterPro" id="IPR013491">
    <property type="entry name" value="Tape_meas_N"/>
</dbReference>
<proteinExistence type="predicted"/>
<keyword evidence="2" id="KW-1133">Transmembrane helix</keyword>
<evidence type="ECO:0000259" key="3">
    <source>
        <dbReference type="Pfam" id="PF20155"/>
    </source>
</evidence>
<feature type="compositionally biased region" description="Basic and acidic residues" evidence="1">
    <location>
        <begin position="69"/>
        <end position="81"/>
    </location>
</feature>
<evidence type="ECO:0000313" key="4">
    <source>
        <dbReference type="EMBL" id="ACU57786.1"/>
    </source>
</evidence>
<reference evidence="4 5" key="2">
    <citation type="journal article" date="2010" name="Stand. Genomic Sci.">
        <title>Complete genome sequence of Chitinophaga pinensis type strain (UQM 2034).</title>
        <authorList>
            <person name="Glavina Del Rio T."/>
            <person name="Abt B."/>
            <person name="Spring S."/>
            <person name="Lapidus A."/>
            <person name="Nolan M."/>
            <person name="Tice H."/>
            <person name="Copeland A."/>
            <person name="Cheng J.F."/>
            <person name="Chen F."/>
            <person name="Bruce D."/>
            <person name="Goodwin L."/>
            <person name="Pitluck S."/>
            <person name="Ivanova N."/>
            <person name="Mavromatis K."/>
            <person name="Mikhailova N."/>
            <person name="Pati A."/>
            <person name="Chen A."/>
            <person name="Palaniappan K."/>
            <person name="Land M."/>
            <person name="Hauser L."/>
            <person name="Chang Y.J."/>
            <person name="Jeffries C.D."/>
            <person name="Chain P."/>
            <person name="Saunders E."/>
            <person name="Detter J.C."/>
            <person name="Brettin T."/>
            <person name="Rohde M."/>
            <person name="Goker M."/>
            <person name="Bristow J."/>
            <person name="Eisen J.A."/>
            <person name="Markowitz V."/>
            <person name="Hugenholtz P."/>
            <person name="Kyrpides N.C."/>
            <person name="Klenk H.P."/>
            <person name="Lucas S."/>
        </authorList>
    </citation>
    <scope>NUCLEOTIDE SEQUENCE [LARGE SCALE GENOMIC DNA]</scope>
    <source>
        <strain evidence="5">ATCC 43595 / DSM 2588 / LMG 13176 / NBRC 15968 / NCIMB 11800 / UQM 2034</strain>
    </source>
</reference>
<keyword evidence="2" id="KW-0472">Membrane</keyword>
<dbReference type="EMBL" id="CP001699">
    <property type="protein sequence ID" value="ACU57786.1"/>
    <property type="molecule type" value="Genomic_DNA"/>
</dbReference>
<dbReference type="Proteomes" id="UP000002215">
    <property type="component" value="Chromosome"/>
</dbReference>
<feature type="transmembrane region" description="Helical" evidence="2">
    <location>
        <begin position="315"/>
        <end position="334"/>
    </location>
</feature>
<accession>A0A979GQL6</accession>
<evidence type="ECO:0000256" key="2">
    <source>
        <dbReference type="SAM" id="Phobius"/>
    </source>
</evidence>
<reference evidence="5" key="1">
    <citation type="submission" date="2009-08" db="EMBL/GenBank/DDBJ databases">
        <title>The complete genome of Chitinophaga pinensis DSM 2588.</title>
        <authorList>
            <consortium name="US DOE Joint Genome Institute (JGI-PGF)"/>
            <person name="Lucas S."/>
            <person name="Copeland A."/>
            <person name="Lapidus A."/>
            <person name="Glavina del Rio T."/>
            <person name="Dalin E."/>
            <person name="Tice H."/>
            <person name="Bruce D."/>
            <person name="Goodwin L."/>
            <person name="Pitluck S."/>
            <person name="Kyrpides N."/>
            <person name="Mavromatis K."/>
            <person name="Ivanova N."/>
            <person name="Mikhailova N."/>
            <person name="Sims D."/>
            <person name="Meinche L."/>
            <person name="Brettin T."/>
            <person name="Detter J.C."/>
            <person name="Han C."/>
            <person name="Larimer F."/>
            <person name="Land M."/>
            <person name="Hauser L."/>
            <person name="Markowitz V."/>
            <person name="Cheng J.-F."/>
            <person name="Hugenholtz P."/>
            <person name="Woyke T."/>
            <person name="Wu D."/>
            <person name="Spring S."/>
            <person name="Klenk H.-P."/>
            <person name="Eisen J.A."/>
        </authorList>
    </citation>
    <scope>NUCLEOTIDE SEQUENCE [LARGE SCALE GENOMIC DNA]</scope>
    <source>
        <strain evidence="5">ATCC 43595 / DSM 2588 / LMG 13176 / NBRC 15968 / NCIMB 11800 / UQM 2034</strain>
    </source>
</reference>
<sequence length="565" mass="59590">MAETTSDEYYQISRAADLALSKVSIFQRTVMSNNNTLSSSLSELRENITQIEITSARASSSASAQIGKKAKDEKKDDKDKGEEFEVDGIIKGGTAMLKMAMDLQQTQVAFQQFTGSATTAKALIGSLQEMGVATPFSSSDLMKNAEALLASGTAAANVVPTLSLLGDASRGNKEKLDSLTAAFSQVQTDGKLTSDTMAELVKAGFNPLEEISRTSGISMTKLQRDLDAGKISTDQLTNSLISATGPGGQFFGAMQAQSETAAGRWQAFTERLENAGTTLGTALLPVATDFVNNALMPMAAFLETTANWIAEHSSLVGFLAVVIGGALLGYKLWAIAQGAVNLVMSLNPVGLVVAGIVALIAGVIYAWNTFSGFRGAVVGVWEWLKAFGSLIKDYVIDRIKGMISGISGLGQAIMYMFKGEWSKAWETGKNAVKDLVGVDATKNAAANAGKLGAAFSKGFDDGVKMKPISMKSLMPDTAPTTRMKPTGNYGSLGKTSEQTGGLGNTKEKVDGITSGGARNIIINLQKLFDNINISSTTVQEGVNDMEQIVTEALLRVLNSANVLPV</sequence>
<dbReference type="AlphaFoldDB" id="A0A979GQL6"/>
<organism evidence="4 5">
    <name type="scientific">Chitinophaga pinensis (strain ATCC 43595 / DSM 2588 / LMG 13176 / NBRC 15968 / NCIMB 11800 / UQM 2034)</name>
    <dbReference type="NCBI Taxonomy" id="485918"/>
    <lineage>
        <taxon>Bacteria</taxon>
        <taxon>Pseudomonadati</taxon>
        <taxon>Bacteroidota</taxon>
        <taxon>Chitinophagia</taxon>
        <taxon>Chitinophagales</taxon>
        <taxon>Chitinophagaceae</taxon>
        <taxon>Chitinophaga</taxon>
    </lineage>
</organism>
<gene>
    <name evidence="4" type="ordered locus">Cpin_0287</name>
</gene>
<name>A0A979GQL6_CHIPD</name>
<feature type="domain" description="Tape measure protein N-terminal" evidence="3">
    <location>
        <begin position="95"/>
        <end position="274"/>
    </location>
</feature>
<dbReference type="PANTHER" id="PTHR37813">
    <property type="entry name" value="FELS-2 PROPHAGE PROTEIN"/>
    <property type="match status" value="1"/>
</dbReference>
<evidence type="ECO:0000313" key="5">
    <source>
        <dbReference type="Proteomes" id="UP000002215"/>
    </source>
</evidence>